<dbReference type="InterPro" id="IPR017972">
    <property type="entry name" value="Cyt_P450_CS"/>
</dbReference>
<keyword evidence="7 9" id="KW-0503">Monooxygenase</keyword>
<evidence type="ECO:0000313" key="11">
    <source>
        <dbReference type="Proteomes" id="UP000593575"/>
    </source>
</evidence>
<keyword evidence="6 8" id="KW-0408">Iron</keyword>
<evidence type="ECO:0000256" key="2">
    <source>
        <dbReference type="ARBA" id="ARBA00010617"/>
    </source>
</evidence>
<protein>
    <submittedName>
        <fullName evidence="10">Uncharacterized protein</fullName>
    </submittedName>
</protein>
<comment type="caution">
    <text evidence="10">The sequence shown here is derived from an EMBL/GenBank/DDBJ whole genome shotgun (WGS) entry which is preliminary data.</text>
</comment>
<dbReference type="EMBL" id="JABFAE010000008">
    <property type="protein sequence ID" value="MBA0834098.1"/>
    <property type="molecule type" value="Genomic_DNA"/>
</dbReference>
<dbReference type="GO" id="GO:0004497">
    <property type="term" value="F:monooxygenase activity"/>
    <property type="evidence" value="ECO:0007669"/>
    <property type="project" value="UniProtKB-KW"/>
</dbReference>
<reference evidence="10 11" key="1">
    <citation type="journal article" date="2019" name="Genome Biol. Evol.">
        <title>Insights into the evolution of the New World diploid cottons (Gossypium, subgenus Houzingenia) based on genome sequencing.</title>
        <authorList>
            <person name="Grover C.E."/>
            <person name="Arick M.A. 2nd"/>
            <person name="Thrash A."/>
            <person name="Conover J.L."/>
            <person name="Sanders W.S."/>
            <person name="Peterson D.G."/>
            <person name="Frelichowski J.E."/>
            <person name="Scheffler J.A."/>
            <person name="Scheffler B.E."/>
            <person name="Wendel J.F."/>
        </authorList>
    </citation>
    <scope>NUCLEOTIDE SEQUENCE [LARGE SCALE GENOMIC DNA]</scope>
    <source>
        <strain evidence="10">6</strain>
        <tissue evidence="10">Leaf</tissue>
    </source>
</reference>
<evidence type="ECO:0000256" key="6">
    <source>
        <dbReference type="ARBA" id="ARBA00023004"/>
    </source>
</evidence>
<dbReference type="Pfam" id="PF00067">
    <property type="entry name" value="p450"/>
    <property type="match status" value="2"/>
</dbReference>
<evidence type="ECO:0000256" key="5">
    <source>
        <dbReference type="ARBA" id="ARBA00023002"/>
    </source>
</evidence>
<feature type="binding site" description="axial binding residue" evidence="8">
    <location>
        <position position="184"/>
    </location>
    <ligand>
        <name>heme</name>
        <dbReference type="ChEBI" id="CHEBI:30413"/>
    </ligand>
    <ligandPart>
        <name>Fe</name>
        <dbReference type="ChEBI" id="CHEBI:18248"/>
    </ligandPart>
</feature>
<evidence type="ECO:0000256" key="1">
    <source>
        <dbReference type="ARBA" id="ARBA00001971"/>
    </source>
</evidence>
<dbReference type="GO" id="GO:0005506">
    <property type="term" value="F:iron ion binding"/>
    <property type="evidence" value="ECO:0007669"/>
    <property type="project" value="InterPro"/>
</dbReference>
<dbReference type="Gene3D" id="1.10.630.10">
    <property type="entry name" value="Cytochrome P450"/>
    <property type="match status" value="2"/>
</dbReference>
<keyword evidence="3 8" id="KW-0349">Heme</keyword>
<sequence>MLSSSRIKEFHSIRSQAMDKLIDRLRAEAKANGGVVSVLKNARFAVFCILLRMCFGIEMDEETIEKMDLITKNVLITLDPRIDDFLPILRPFFGKQRKRALQVRKQQVENITPFIQQRRVAIRNPGSNNSAMRFSYLDTLFDLKIWSNPEKFDPDRFYLGKEDADITGVTMVKMIPFGAGRRICPGLTMATVHIHLMLARMVQEFEWTAYPPNSDIDFSGKFEFTVVMSNTLKSRIKPRGDTR</sequence>
<proteinExistence type="inferred from homology"/>
<gene>
    <name evidence="10" type="ORF">Goarm_006480</name>
</gene>
<name>A0A7J9JJM5_9ROSI</name>
<keyword evidence="5 9" id="KW-0560">Oxidoreductase</keyword>
<dbReference type="AlphaFoldDB" id="A0A7J9JJM5"/>
<keyword evidence="4 8" id="KW-0479">Metal-binding</keyword>
<evidence type="ECO:0000256" key="8">
    <source>
        <dbReference type="PIRSR" id="PIRSR602403-1"/>
    </source>
</evidence>
<organism evidence="10 11">
    <name type="scientific">Gossypium armourianum</name>
    <dbReference type="NCBI Taxonomy" id="34283"/>
    <lineage>
        <taxon>Eukaryota</taxon>
        <taxon>Viridiplantae</taxon>
        <taxon>Streptophyta</taxon>
        <taxon>Embryophyta</taxon>
        <taxon>Tracheophyta</taxon>
        <taxon>Spermatophyta</taxon>
        <taxon>Magnoliopsida</taxon>
        <taxon>eudicotyledons</taxon>
        <taxon>Gunneridae</taxon>
        <taxon>Pentapetalae</taxon>
        <taxon>rosids</taxon>
        <taxon>malvids</taxon>
        <taxon>Malvales</taxon>
        <taxon>Malvaceae</taxon>
        <taxon>Malvoideae</taxon>
        <taxon>Gossypium</taxon>
    </lineage>
</organism>
<evidence type="ECO:0000256" key="9">
    <source>
        <dbReference type="RuleBase" id="RU000461"/>
    </source>
</evidence>
<dbReference type="PANTHER" id="PTHR47944:SF19">
    <property type="entry name" value="CYTOCHROME P450 77A4"/>
    <property type="match status" value="1"/>
</dbReference>
<keyword evidence="11" id="KW-1185">Reference proteome</keyword>
<evidence type="ECO:0000256" key="4">
    <source>
        <dbReference type="ARBA" id="ARBA00022723"/>
    </source>
</evidence>
<comment type="similarity">
    <text evidence="2 9">Belongs to the cytochrome P450 family.</text>
</comment>
<dbReference type="GO" id="GO:0016705">
    <property type="term" value="F:oxidoreductase activity, acting on paired donors, with incorporation or reduction of molecular oxygen"/>
    <property type="evidence" value="ECO:0007669"/>
    <property type="project" value="InterPro"/>
</dbReference>
<evidence type="ECO:0000256" key="7">
    <source>
        <dbReference type="ARBA" id="ARBA00023033"/>
    </source>
</evidence>
<evidence type="ECO:0000256" key="3">
    <source>
        <dbReference type="ARBA" id="ARBA00022617"/>
    </source>
</evidence>
<dbReference type="InterPro" id="IPR036396">
    <property type="entry name" value="Cyt_P450_sf"/>
</dbReference>
<dbReference type="PRINTS" id="PR00465">
    <property type="entry name" value="EP450IV"/>
</dbReference>
<dbReference type="GO" id="GO:0020037">
    <property type="term" value="F:heme binding"/>
    <property type="evidence" value="ECO:0007669"/>
    <property type="project" value="InterPro"/>
</dbReference>
<dbReference type="SUPFAM" id="SSF48264">
    <property type="entry name" value="Cytochrome P450"/>
    <property type="match status" value="1"/>
</dbReference>
<dbReference type="Proteomes" id="UP000593575">
    <property type="component" value="Unassembled WGS sequence"/>
</dbReference>
<dbReference type="InterPro" id="IPR001128">
    <property type="entry name" value="Cyt_P450"/>
</dbReference>
<evidence type="ECO:0000313" key="10">
    <source>
        <dbReference type="EMBL" id="MBA0834098.1"/>
    </source>
</evidence>
<dbReference type="InterPro" id="IPR002403">
    <property type="entry name" value="Cyt_P450_E_grp-IV"/>
</dbReference>
<dbReference type="PANTHER" id="PTHR47944">
    <property type="entry name" value="CYTOCHROME P450 98A9"/>
    <property type="match status" value="1"/>
</dbReference>
<comment type="cofactor">
    <cofactor evidence="1 8">
        <name>heme</name>
        <dbReference type="ChEBI" id="CHEBI:30413"/>
    </cofactor>
</comment>
<dbReference type="PROSITE" id="PS00086">
    <property type="entry name" value="CYTOCHROME_P450"/>
    <property type="match status" value="1"/>
</dbReference>
<accession>A0A7J9JJM5</accession>